<reference evidence="1 2" key="1">
    <citation type="journal article" date="2016" name="Int. J. Mol. Sci.">
        <title>Comparative genomics of the extreme acidophile Acidithiobacillus thiooxidans reveals intraspecific divergence and niche adaptation.</title>
        <authorList>
            <person name="Zhang X."/>
            <person name="Feng X."/>
            <person name="Tao J."/>
            <person name="Ma L."/>
            <person name="Xiao Y."/>
            <person name="Liang Y."/>
            <person name="Liu X."/>
            <person name="Yin H."/>
        </authorList>
    </citation>
    <scope>NUCLEOTIDE SEQUENCE [LARGE SCALE GENOMIC DNA]</scope>
    <source>
        <strain evidence="1 2">A02</strain>
    </source>
</reference>
<evidence type="ECO:0000313" key="2">
    <source>
        <dbReference type="Proteomes" id="UP000094893"/>
    </source>
</evidence>
<proteinExistence type="predicted"/>
<comment type="caution">
    <text evidence="1">The sequence shown here is derived from an EMBL/GenBank/DDBJ whole genome shotgun (WGS) entry which is preliminary data.</text>
</comment>
<dbReference type="EMBL" id="LWSA01000030">
    <property type="protein sequence ID" value="OCX76123.1"/>
    <property type="molecule type" value="Genomic_DNA"/>
</dbReference>
<dbReference type="AlphaFoldDB" id="A0A1C2J9N7"/>
<protein>
    <submittedName>
        <fullName evidence="1">Uncharacterized protein</fullName>
    </submittedName>
</protein>
<name>A0A1C2J9N7_ACITH</name>
<gene>
    <name evidence="1" type="ORF">A6P07_03220</name>
</gene>
<evidence type="ECO:0000313" key="1">
    <source>
        <dbReference type="EMBL" id="OCX76123.1"/>
    </source>
</evidence>
<sequence length="97" mass="11061">MFIEKTPIPLEQLSQGAWYVGRGRNGNVGLWDGEMFLVIGKKFGQPVIKHESPYSADEGTFQAFLRIDEGTMLEPFGDIGWDAQYGRLMRFECCDHE</sequence>
<accession>A0A1C2J9N7</accession>
<dbReference type="Proteomes" id="UP000094893">
    <property type="component" value="Unassembled WGS sequence"/>
</dbReference>
<organism evidence="1 2">
    <name type="scientific">Acidithiobacillus thiooxidans</name>
    <name type="common">Thiobacillus thiooxidans</name>
    <dbReference type="NCBI Taxonomy" id="930"/>
    <lineage>
        <taxon>Bacteria</taxon>
        <taxon>Pseudomonadati</taxon>
        <taxon>Pseudomonadota</taxon>
        <taxon>Acidithiobacillia</taxon>
        <taxon>Acidithiobacillales</taxon>
        <taxon>Acidithiobacillaceae</taxon>
        <taxon>Acidithiobacillus</taxon>
    </lineage>
</organism>